<dbReference type="AlphaFoldDB" id="M2S844"/>
<protein>
    <recommendedName>
        <fullName evidence="3">Reverse transcriptase domain-containing protein</fullName>
    </recommendedName>
</protein>
<dbReference type="GeneID" id="19140257"/>
<dbReference type="OMA" id="YDHAFEP"/>
<dbReference type="OrthoDB" id="3695078at2759"/>
<dbReference type="SUPFAM" id="SSF56672">
    <property type="entry name" value="DNA/RNA polymerases"/>
    <property type="match status" value="1"/>
</dbReference>
<dbReference type="EMBL" id="KB445655">
    <property type="protein sequence ID" value="EMD58720.1"/>
    <property type="molecule type" value="Genomic_DNA"/>
</dbReference>
<reference evidence="2" key="2">
    <citation type="journal article" date="2013" name="PLoS Genet.">
        <title>Comparative genome structure, secondary metabolite, and effector coding capacity across Cochliobolus pathogens.</title>
        <authorList>
            <person name="Condon B.J."/>
            <person name="Leng Y."/>
            <person name="Wu D."/>
            <person name="Bushley K.E."/>
            <person name="Ohm R.A."/>
            <person name="Otillar R."/>
            <person name="Martin J."/>
            <person name="Schackwitz W."/>
            <person name="Grimwood J."/>
            <person name="MohdZainudin N."/>
            <person name="Xue C."/>
            <person name="Wang R."/>
            <person name="Manning V.A."/>
            <person name="Dhillon B."/>
            <person name="Tu Z.J."/>
            <person name="Steffenson B.J."/>
            <person name="Salamov A."/>
            <person name="Sun H."/>
            <person name="Lowry S."/>
            <person name="LaButti K."/>
            <person name="Han J."/>
            <person name="Copeland A."/>
            <person name="Lindquist E."/>
            <person name="Barry K."/>
            <person name="Schmutz J."/>
            <person name="Baker S.E."/>
            <person name="Ciuffetti L.M."/>
            <person name="Grigoriev I.V."/>
            <person name="Zhong S."/>
            <person name="Turgeon B.G."/>
        </authorList>
    </citation>
    <scope>NUCLEOTIDE SEQUENCE [LARGE SCALE GENOMIC DNA]</scope>
    <source>
        <strain evidence="2">ND90Pr / ATCC 201652</strain>
    </source>
</reference>
<dbReference type="STRING" id="665912.M2S844"/>
<keyword evidence="2" id="KW-1185">Reference proteome</keyword>
<dbReference type="Gene3D" id="3.10.10.10">
    <property type="entry name" value="HIV Type 1 Reverse Transcriptase, subunit A, domain 1"/>
    <property type="match status" value="1"/>
</dbReference>
<feature type="non-terminal residue" evidence="1">
    <location>
        <position position="1"/>
    </location>
</feature>
<dbReference type="RefSeq" id="XP_007705620.1">
    <property type="nucleotide sequence ID" value="XM_007707430.1"/>
</dbReference>
<dbReference type="KEGG" id="bsc:COCSADRAFT_49560"/>
<dbReference type="eggNOG" id="KOG0017">
    <property type="taxonomic scope" value="Eukaryota"/>
</dbReference>
<proteinExistence type="predicted"/>
<dbReference type="HOGENOM" id="CLU_000384_42_4_1"/>
<sequence length="98" mass="11341">DQLPEHRPYDHKIVLTEPLPNQFSSLYKQSTEELQATKAFVMENLQKGYFSPSHSPFASPVLCVRKPNGDLRICVDYRKLNAIIRKDAYPIPRIDELL</sequence>
<accession>M2S844</accession>
<dbReference type="InterPro" id="IPR043502">
    <property type="entry name" value="DNA/RNA_pol_sf"/>
</dbReference>
<dbReference type="PANTHER" id="PTHR24559">
    <property type="entry name" value="TRANSPOSON TY3-I GAG-POL POLYPROTEIN"/>
    <property type="match status" value="1"/>
</dbReference>
<dbReference type="Proteomes" id="UP000016934">
    <property type="component" value="Unassembled WGS sequence"/>
</dbReference>
<dbReference type="InterPro" id="IPR053134">
    <property type="entry name" value="RNA-dir_DNA_polymerase"/>
</dbReference>
<organism evidence="1 2">
    <name type="scientific">Cochliobolus sativus (strain ND90Pr / ATCC 201652)</name>
    <name type="common">Common root rot and spot blotch fungus</name>
    <name type="synonym">Bipolaris sorokiniana</name>
    <dbReference type="NCBI Taxonomy" id="665912"/>
    <lineage>
        <taxon>Eukaryota</taxon>
        <taxon>Fungi</taxon>
        <taxon>Dikarya</taxon>
        <taxon>Ascomycota</taxon>
        <taxon>Pezizomycotina</taxon>
        <taxon>Dothideomycetes</taxon>
        <taxon>Pleosporomycetidae</taxon>
        <taxon>Pleosporales</taxon>
        <taxon>Pleosporineae</taxon>
        <taxon>Pleosporaceae</taxon>
        <taxon>Bipolaris</taxon>
    </lineage>
</organism>
<name>M2S844_COCSN</name>
<reference evidence="1 2" key="1">
    <citation type="journal article" date="2012" name="PLoS Pathog.">
        <title>Diverse lifestyles and strategies of plant pathogenesis encoded in the genomes of eighteen Dothideomycetes fungi.</title>
        <authorList>
            <person name="Ohm R.A."/>
            <person name="Feau N."/>
            <person name="Henrissat B."/>
            <person name="Schoch C.L."/>
            <person name="Horwitz B.A."/>
            <person name="Barry K.W."/>
            <person name="Condon B.J."/>
            <person name="Copeland A.C."/>
            <person name="Dhillon B."/>
            <person name="Glaser F."/>
            <person name="Hesse C.N."/>
            <person name="Kosti I."/>
            <person name="LaButti K."/>
            <person name="Lindquist E.A."/>
            <person name="Lucas S."/>
            <person name="Salamov A.A."/>
            <person name="Bradshaw R.E."/>
            <person name="Ciuffetti L."/>
            <person name="Hamelin R.C."/>
            <person name="Kema G.H.J."/>
            <person name="Lawrence C."/>
            <person name="Scott J.A."/>
            <person name="Spatafora J.W."/>
            <person name="Turgeon B.G."/>
            <person name="de Wit P.J.G.M."/>
            <person name="Zhong S."/>
            <person name="Goodwin S.B."/>
            <person name="Grigoriev I.V."/>
        </authorList>
    </citation>
    <scope>NUCLEOTIDE SEQUENCE [LARGE SCALE GENOMIC DNA]</scope>
    <source>
        <strain evidence="2">ND90Pr / ATCC 201652</strain>
    </source>
</reference>
<evidence type="ECO:0000313" key="1">
    <source>
        <dbReference type="EMBL" id="EMD58720.1"/>
    </source>
</evidence>
<evidence type="ECO:0008006" key="3">
    <source>
        <dbReference type="Google" id="ProtNLM"/>
    </source>
</evidence>
<feature type="non-terminal residue" evidence="1">
    <location>
        <position position="98"/>
    </location>
</feature>
<dbReference type="PANTHER" id="PTHR24559:SF444">
    <property type="entry name" value="REVERSE TRANSCRIPTASE DOMAIN-CONTAINING PROTEIN"/>
    <property type="match status" value="1"/>
</dbReference>
<gene>
    <name evidence="1" type="ORF">COCSADRAFT_49560</name>
</gene>
<evidence type="ECO:0000313" key="2">
    <source>
        <dbReference type="Proteomes" id="UP000016934"/>
    </source>
</evidence>